<keyword evidence="2" id="KW-1185">Reference proteome</keyword>
<dbReference type="AlphaFoldDB" id="A0A917PEU3"/>
<evidence type="ECO:0000313" key="2">
    <source>
        <dbReference type="Proteomes" id="UP000657574"/>
    </source>
</evidence>
<accession>A0A917PEU3</accession>
<protein>
    <submittedName>
        <fullName evidence="1">Uncharacterized protein</fullName>
    </submittedName>
</protein>
<reference evidence="1" key="2">
    <citation type="submission" date="2020-09" db="EMBL/GenBank/DDBJ databases">
        <authorList>
            <person name="Sun Q."/>
            <person name="Ohkuma M."/>
        </authorList>
    </citation>
    <scope>NUCLEOTIDE SEQUENCE</scope>
    <source>
        <strain evidence="1">JCM 3086</strain>
    </source>
</reference>
<dbReference type="Proteomes" id="UP000657574">
    <property type="component" value="Unassembled WGS sequence"/>
</dbReference>
<reference evidence="1" key="1">
    <citation type="journal article" date="2014" name="Int. J. Syst. Evol. Microbiol.">
        <title>Complete genome sequence of Corynebacterium casei LMG S-19264T (=DSM 44701T), isolated from a smear-ripened cheese.</title>
        <authorList>
            <consortium name="US DOE Joint Genome Institute (JGI-PGF)"/>
            <person name="Walter F."/>
            <person name="Albersmeier A."/>
            <person name="Kalinowski J."/>
            <person name="Ruckert C."/>
        </authorList>
    </citation>
    <scope>NUCLEOTIDE SEQUENCE</scope>
    <source>
        <strain evidence="1">JCM 3086</strain>
    </source>
</reference>
<evidence type="ECO:0000313" key="1">
    <source>
        <dbReference type="EMBL" id="GGJ73652.1"/>
    </source>
</evidence>
<name>A0A917PEU3_9ACTN</name>
<proteinExistence type="predicted"/>
<comment type="caution">
    <text evidence="1">The sequence shown here is derived from an EMBL/GenBank/DDBJ whole genome shotgun (WGS) entry which is preliminary data.</text>
</comment>
<organism evidence="1 2">
    <name type="scientific">Streptomyces brasiliensis</name>
    <dbReference type="NCBI Taxonomy" id="1954"/>
    <lineage>
        <taxon>Bacteria</taxon>
        <taxon>Bacillati</taxon>
        <taxon>Actinomycetota</taxon>
        <taxon>Actinomycetes</taxon>
        <taxon>Kitasatosporales</taxon>
        <taxon>Streptomycetaceae</taxon>
        <taxon>Streptomyces</taxon>
    </lineage>
</organism>
<gene>
    <name evidence="1" type="ORF">GCM10010121_100250</name>
</gene>
<sequence length="49" mass="5805">MMYLANQIPWSNKEPFGFVDNFLKDFFEKVSLTPHLYRVDLVVARILNS</sequence>
<dbReference type="EMBL" id="BMQA01000202">
    <property type="protein sequence ID" value="GGJ73652.1"/>
    <property type="molecule type" value="Genomic_DNA"/>
</dbReference>